<reference evidence="1 2" key="1">
    <citation type="journal article" date="2019" name="Nat. Ecol. Evol.">
        <title>Megaphylogeny resolves global patterns of mushroom evolution.</title>
        <authorList>
            <person name="Varga T."/>
            <person name="Krizsan K."/>
            <person name="Foldi C."/>
            <person name="Dima B."/>
            <person name="Sanchez-Garcia M."/>
            <person name="Sanchez-Ramirez S."/>
            <person name="Szollosi G.J."/>
            <person name="Szarkandi J.G."/>
            <person name="Papp V."/>
            <person name="Albert L."/>
            <person name="Andreopoulos W."/>
            <person name="Angelini C."/>
            <person name="Antonin V."/>
            <person name="Barry K.W."/>
            <person name="Bougher N.L."/>
            <person name="Buchanan P."/>
            <person name="Buyck B."/>
            <person name="Bense V."/>
            <person name="Catcheside P."/>
            <person name="Chovatia M."/>
            <person name="Cooper J."/>
            <person name="Damon W."/>
            <person name="Desjardin D."/>
            <person name="Finy P."/>
            <person name="Geml J."/>
            <person name="Haridas S."/>
            <person name="Hughes K."/>
            <person name="Justo A."/>
            <person name="Karasinski D."/>
            <person name="Kautmanova I."/>
            <person name="Kiss B."/>
            <person name="Kocsube S."/>
            <person name="Kotiranta H."/>
            <person name="LaButti K.M."/>
            <person name="Lechner B.E."/>
            <person name="Liimatainen K."/>
            <person name="Lipzen A."/>
            <person name="Lukacs Z."/>
            <person name="Mihaltcheva S."/>
            <person name="Morgado L.N."/>
            <person name="Niskanen T."/>
            <person name="Noordeloos M.E."/>
            <person name="Ohm R.A."/>
            <person name="Ortiz-Santana B."/>
            <person name="Ovrebo C."/>
            <person name="Racz N."/>
            <person name="Riley R."/>
            <person name="Savchenko A."/>
            <person name="Shiryaev A."/>
            <person name="Soop K."/>
            <person name="Spirin V."/>
            <person name="Szebenyi C."/>
            <person name="Tomsovsky M."/>
            <person name="Tulloss R.E."/>
            <person name="Uehling J."/>
            <person name="Grigoriev I.V."/>
            <person name="Vagvolgyi C."/>
            <person name="Papp T."/>
            <person name="Martin F.M."/>
            <person name="Miettinen O."/>
            <person name="Hibbett D.S."/>
            <person name="Nagy L.G."/>
        </authorList>
    </citation>
    <scope>NUCLEOTIDE SEQUENCE [LARGE SCALE GENOMIC DNA]</scope>
    <source>
        <strain evidence="1 2">NL-1719</strain>
    </source>
</reference>
<gene>
    <name evidence="1" type="ORF">BDN72DRAFT_832982</name>
</gene>
<dbReference type="Proteomes" id="UP000308600">
    <property type="component" value="Unassembled WGS sequence"/>
</dbReference>
<proteinExistence type="predicted"/>
<sequence length="953" mass="104498">MATPTAHKSQRQPLVTPSTSPPQHQGYFPPPYRLQDGSPPSKRPRMESRARSASVPRPGLKSSTSATPDTELDIEKAREASARRLIDAWSSLAERYCKPMDEDDIVDLLTGKIVKNRGVLQGTRKAFKIGSLTEGNADETEQEADNGTESEYLEEVEGEGDEGLEEEEQEEDRDELDVLGKADAKKSRIQAIAAKSRIVPPVRKKDATDAEDLRDFLKAEKQRKLLSGEHEDESDDDPAPERDYASETDESADEEDLLPSTDAEEPPASQADTGYSCSSSPAIEIDSSSDDELNAWGHDEASAVYRFSDTVVPEDSDSEVEIVEPPHPISVRPPKPPKLLPPSQSPAELETVDATATKVSSRKPPYIPKSTTKPLPTPPLSHSSSSIPPPSTPLNEDSELPFFYVASSPLPPSSPPSSSVYGSSPIRPLSKTRSLPHITPKPPSTFRTRSNIDGTDATPVYRLDLSRVQRPRPKSTLKRQVTIPQSPSPTRDVPSVLPEVPFLAPTPPLDPPRPKTKVEVVIKPRKTPHKLPAQKRVEKRIPEVQPHSDEESVPATPESPPLPRPPPRIFKHPASPLSKSRRKPTASSESITKGASSPPQRPTTSSAVETTERTSASPSDKPRRKRKRVVSTEFVIEDEPVVEASLSARRPSRPMSPRPGSSRIHEPSGLSDPFTCHSSPGHLSYKRSQSYFETYPPFPSSDPGYFPPPPPPPQQQQQQQSYPGGLQHSVYPPLPDPRAQLILAQAMHQLHALYTSPWTPQRAATPIPYPSPQYYSHLPPVYATPTHTPHSYAYTHDSNASRETIPPETPSSPVRERRKTLVERSRSRGRRVSFKMEGDDDDHSDGSEPKRTVQSKGKGKVRASSADAIMASPSPEPAKTRSSSSKKGKHKAKAVSETDSDNEELFSPTAHRGRPFHRGQTPGPPINAQESEGRGRPPGRAKSKSAVVRTNDS</sequence>
<name>A0ACD3BAK0_9AGAR</name>
<evidence type="ECO:0000313" key="2">
    <source>
        <dbReference type="Proteomes" id="UP000308600"/>
    </source>
</evidence>
<accession>A0ACD3BAK0</accession>
<keyword evidence="2" id="KW-1185">Reference proteome</keyword>
<evidence type="ECO:0000313" key="1">
    <source>
        <dbReference type="EMBL" id="TFK74871.1"/>
    </source>
</evidence>
<organism evidence="1 2">
    <name type="scientific">Pluteus cervinus</name>
    <dbReference type="NCBI Taxonomy" id="181527"/>
    <lineage>
        <taxon>Eukaryota</taxon>
        <taxon>Fungi</taxon>
        <taxon>Dikarya</taxon>
        <taxon>Basidiomycota</taxon>
        <taxon>Agaricomycotina</taxon>
        <taxon>Agaricomycetes</taxon>
        <taxon>Agaricomycetidae</taxon>
        <taxon>Agaricales</taxon>
        <taxon>Pluteineae</taxon>
        <taxon>Pluteaceae</taxon>
        <taxon>Pluteus</taxon>
    </lineage>
</organism>
<protein>
    <submittedName>
        <fullName evidence="1">Uncharacterized protein</fullName>
    </submittedName>
</protein>
<dbReference type="EMBL" id="ML208266">
    <property type="protein sequence ID" value="TFK74871.1"/>
    <property type="molecule type" value="Genomic_DNA"/>
</dbReference>